<dbReference type="SUPFAM" id="SSF55073">
    <property type="entry name" value="Nucleotide cyclase"/>
    <property type="match status" value="1"/>
</dbReference>
<name>A0A4R3TA30_9FIRM</name>
<dbReference type="Gene3D" id="3.30.70.270">
    <property type="match status" value="1"/>
</dbReference>
<dbReference type="SMART" id="SM00062">
    <property type="entry name" value="PBPb"/>
    <property type="match status" value="2"/>
</dbReference>
<protein>
    <submittedName>
        <fullName evidence="3">Periplasmic/7TM domain sensor diguanylate cyclase</fullName>
    </submittedName>
</protein>
<keyword evidence="4" id="KW-1185">Reference proteome</keyword>
<evidence type="ECO:0000256" key="1">
    <source>
        <dbReference type="SAM" id="Phobius"/>
    </source>
</evidence>
<proteinExistence type="predicted"/>
<comment type="caution">
    <text evidence="3">The sequence shown here is derived from an EMBL/GenBank/DDBJ whole genome shotgun (WGS) entry which is preliminary data.</text>
</comment>
<dbReference type="Gene3D" id="3.40.190.10">
    <property type="entry name" value="Periplasmic binding protein-like II"/>
    <property type="match status" value="4"/>
</dbReference>
<keyword evidence="1" id="KW-1133">Transmembrane helix</keyword>
<dbReference type="GO" id="GO:0052621">
    <property type="term" value="F:diguanylate cyclase activity"/>
    <property type="evidence" value="ECO:0007669"/>
    <property type="project" value="TreeGrafter"/>
</dbReference>
<gene>
    <name evidence="3" type="ORF">EDD61_11630</name>
</gene>
<dbReference type="RefSeq" id="WP_132225168.1">
    <property type="nucleotide sequence ID" value="NZ_JANKBG010000015.1"/>
</dbReference>
<dbReference type="Pfam" id="PF00497">
    <property type="entry name" value="SBP_bac_3"/>
    <property type="match status" value="2"/>
</dbReference>
<dbReference type="NCBIfam" id="TIGR00254">
    <property type="entry name" value="GGDEF"/>
    <property type="match status" value="1"/>
</dbReference>
<evidence type="ECO:0000313" key="4">
    <source>
        <dbReference type="Proteomes" id="UP000295773"/>
    </source>
</evidence>
<dbReference type="EMBL" id="SMBP01000016">
    <property type="protein sequence ID" value="TCU57717.1"/>
    <property type="molecule type" value="Genomic_DNA"/>
</dbReference>
<sequence length="829" mass="95491">MKKKHYIVSMMAVIFLYLLGIGNFHGALQANNQKTQHASTKIIKIGFPIQEGLSMKDEKGNYTGYMYDYLKELSQYTGWEYEFIESKSDDVDTQISELLDKLNKGEIDMLGSMRRSDELAKLYDYPTESYGYAYNVLAVNKDNDWLDSYTLANGKEITIALQKKAEIRNGQLKEYVKTNGLKVNYKYYNNGTAQMEAVKKGEADALLSVDIALASDFRVIARFSPDPMYFAVAKGKTKIVHDLNKGMEELNEINPTLKQTLYTKYFEEKLDHVILTQQEKDYIRKAKTFHVMIMSNQAPVQYVKGNKATGTAIDILEDIKEETGLQFSYEFVDNYHEYEERMLHHEIDILASINYDYSLNYINTMSVTNAYLKAPLQIVLQKNTDLNALDNKKLAIRKELSSILKSRIDPHNVIYANSTQDCLKAVHDGEADYMIDSSYAISYYMNQLGYRSMISVADVKGDMLNYSFGVVDGNDHMLVGILNKCIRNLKEEDINTYIYQHSLDKATFTLRDYIQQHIIESMVITLLIIICIVAVFSYFYHRQLKMKRQIEVENNRYRMLSKITQEIIFEYDYEKDILKLGDKHNFLAETNEIENYAKDISSDKKKDESSLFQCIMEMKDTDREVLIQLANKEVRWFHVVMKVVYDMDRPVYAIGRAVDIQEEKTERENLEKKSMMDALTSVYNTAAFKKKIQLELVRDKGMYAFGVLDIDYFKEVNDEFGHFIGDQVLIHCADVMQKAFGEKALIGRLGGDEFAVFLMAPQDENAVASGCARLQKALQTTIEGLPNITLSMGFVMTKDVCDYNILYQKADKVLYEVKAAGRNAYFIKS</sequence>
<dbReference type="SUPFAM" id="SSF53850">
    <property type="entry name" value="Periplasmic binding protein-like II"/>
    <property type="match status" value="2"/>
</dbReference>
<evidence type="ECO:0000259" key="2">
    <source>
        <dbReference type="PROSITE" id="PS50887"/>
    </source>
</evidence>
<feature type="transmembrane region" description="Helical" evidence="1">
    <location>
        <begin position="518"/>
        <end position="540"/>
    </location>
</feature>
<dbReference type="InterPro" id="IPR029787">
    <property type="entry name" value="Nucleotide_cyclase"/>
</dbReference>
<dbReference type="AlphaFoldDB" id="A0A4R3TA30"/>
<dbReference type="InterPro" id="IPR001638">
    <property type="entry name" value="Solute-binding_3/MltF_N"/>
</dbReference>
<organism evidence="3 4">
    <name type="scientific">Longicatena caecimuris</name>
    <dbReference type="NCBI Taxonomy" id="1796635"/>
    <lineage>
        <taxon>Bacteria</taxon>
        <taxon>Bacillati</taxon>
        <taxon>Bacillota</taxon>
        <taxon>Erysipelotrichia</taxon>
        <taxon>Erysipelotrichales</taxon>
        <taxon>Erysipelotrichaceae</taxon>
        <taxon>Longicatena</taxon>
    </lineage>
</organism>
<dbReference type="Proteomes" id="UP000295773">
    <property type="component" value="Unassembled WGS sequence"/>
</dbReference>
<keyword evidence="1" id="KW-0472">Membrane</keyword>
<evidence type="ECO:0000313" key="3">
    <source>
        <dbReference type="EMBL" id="TCU57717.1"/>
    </source>
</evidence>
<dbReference type="InterPro" id="IPR050469">
    <property type="entry name" value="Diguanylate_Cyclase"/>
</dbReference>
<dbReference type="PANTHER" id="PTHR45138">
    <property type="entry name" value="REGULATORY COMPONENTS OF SENSORY TRANSDUCTION SYSTEM"/>
    <property type="match status" value="1"/>
</dbReference>
<dbReference type="InterPro" id="IPR043128">
    <property type="entry name" value="Rev_trsase/Diguanyl_cyclase"/>
</dbReference>
<feature type="domain" description="GGDEF" evidence="2">
    <location>
        <begin position="701"/>
        <end position="829"/>
    </location>
</feature>
<reference evidence="3 4" key="1">
    <citation type="submission" date="2019-03" db="EMBL/GenBank/DDBJ databases">
        <title>Genomic Encyclopedia of Type Strains, Phase IV (KMG-IV): sequencing the most valuable type-strain genomes for metagenomic binning, comparative biology and taxonomic classification.</title>
        <authorList>
            <person name="Goeker M."/>
        </authorList>
    </citation>
    <scope>NUCLEOTIDE SEQUENCE [LARGE SCALE GENOMIC DNA]</scope>
    <source>
        <strain evidence="3 4">DSM 29481</strain>
    </source>
</reference>
<dbReference type="PROSITE" id="PS50887">
    <property type="entry name" value="GGDEF"/>
    <property type="match status" value="1"/>
</dbReference>
<accession>A0A4R3TA30</accession>
<keyword evidence="1" id="KW-0812">Transmembrane</keyword>
<dbReference type="CDD" id="cd01949">
    <property type="entry name" value="GGDEF"/>
    <property type="match status" value="1"/>
</dbReference>
<dbReference type="PANTHER" id="PTHR45138:SF9">
    <property type="entry name" value="DIGUANYLATE CYCLASE DGCM-RELATED"/>
    <property type="match status" value="1"/>
</dbReference>
<dbReference type="InterPro" id="IPR000160">
    <property type="entry name" value="GGDEF_dom"/>
</dbReference>
<dbReference type="Pfam" id="PF00990">
    <property type="entry name" value="GGDEF"/>
    <property type="match status" value="1"/>
</dbReference>
<dbReference type="SMART" id="SM00267">
    <property type="entry name" value="GGDEF"/>
    <property type="match status" value="1"/>
</dbReference>